<dbReference type="GO" id="GO:0000150">
    <property type="term" value="F:DNA strand exchange activity"/>
    <property type="evidence" value="ECO:0007669"/>
    <property type="project" value="UniProtKB-KW"/>
</dbReference>
<sequence length="185" mass="20544">MLIGYARVSTQDQHLDLQREALTKAGCEKIMEDQISGARAERPGLAQALGDLRAGDTLVVWKLDRLGRSVRNLIDLVSSLQARDVQFKSLTDAIDTGTPSGRFFFHVMASLAEMERDLTIERTRAGLEAARKFGRMPGRKRVMTESKVASARKLLDNGTPRREVAEHLGVSLPTLYRWVPGASRP</sequence>
<keyword evidence="2" id="KW-0229">DNA integration</keyword>
<proteinExistence type="inferred from homology"/>
<evidence type="ECO:0000256" key="3">
    <source>
        <dbReference type="ARBA" id="ARBA00023100"/>
    </source>
</evidence>
<dbReference type="Gene3D" id="1.10.10.60">
    <property type="entry name" value="Homeodomain-like"/>
    <property type="match status" value="1"/>
</dbReference>
<evidence type="ECO:0000256" key="2">
    <source>
        <dbReference type="ARBA" id="ARBA00022908"/>
    </source>
</evidence>
<dbReference type="Pfam" id="PF00239">
    <property type="entry name" value="Resolvase"/>
    <property type="match status" value="1"/>
</dbReference>
<feature type="active site" description="O-(5'-phospho-DNA)-serine intermediate" evidence="6 7">
    <location>
        <position position="9"/>
    </location>
</feature>
<geneLocation type="plasmid" evidence="10">
    <name>AFERRIp</name>
</geneLocation>
<dbReference type="RefSeq" id="WP_035194902.1">
    <property type="nucleotide sequence ID" value="NZ_CCCS020000054.1"/>
</dbReference>
<evidence type="ECO:0000256" key="4">
    <source>
        <dbReference type="ARBA" id="ARBA00023125"/>
    </source>
</evidence>
<reference evidence="9" key="1">
    <citation type="submission" date="2014-03" db="EMBL/GenBank/DDBJ databases">
        <authorList>
            <person name="Genoscope - CEA"/>
        </authorList>
    </citation>
    <scope>NUCLEOTIDE SEQUENCE [LARGE SCALE GENOMIC DNA]</scope>
    <source>
        <strain evidence="9">CF27</strain>
    </source>
</reference>
<dbReference type="SMART" id="SM00857">
    <property type="entry name" value="Resolvase"/>
    <property type="match status" value="1"/>
</dbReference>
<dbReference type="InterPro" id="IPR006120">
    <property type="entry name" value="Resolvase_HTH_dom"/>
</dbReference>
<reference evidence="10 11" key="3">
    <citation type="submission" date="2017-03" db="EMBL/GenBank/DDBJ databases">
        <authorList>
            <person name="Regsiter A."/>
            <person name="William W."/>
        </authorList>
    </citation>
    <scope>NUCLEOTIDE SEQUENCE [LARGE SCALE GENOMIC DNA]</scope>
    <source>
        <strain evidence="10">PRJEB5721</strain>
        <plasmid evidence="11">aferrip</plasmid>
        <plasmid evidence="10">AFERRIp</plasmid>
    </source>
</reference>
<dbReference type="GO" id="GO:0015074">
    <property type="term" value="P:DNA integration"/>
    <property type="evidence" value="ECO:0007669"/>
    <property type="project" value="UniProtKB-KW"/>
</dbReference>
<evidence type="ECO:0000313" key="10">
    <source>
        <dbReference type="EMBL" id="SMH67826.1"/>
    </source>
</evidence>
<dbReference type="InterPro" id="IPR009057">
    <property type="entry name" value="Homeodomain-like_sf"/>
</dbReference>
<geneLocation type="plasmid" evidence="11">
    <name>aferrip</name>
</geneLocation>
<dbReference type="InterPro" id="IPR050639">
    <property type="entry name" value="SSR_resolvase"/>
</dbReference>
<evidence type="ECO:0000313" key="11">
    <source>
        <dbReference type="Proteomes" id="UP000193925"/>
    </source>
</evidence>
<dbReference type="FunFam" id="3.40.50.1390:FF:000001">
    <property type="entry name" value="DNA recombinase"/>
    <property type="match status" value="1"/>
</dbReference>
<dbReference type="EMBL" id="LT841306">
    <property type="protein sequence ID" value="SMH67826.1"/>
    <property type="molecule type" value="Genomic_DNA"/>
</dbReference>
<dbReference type="AlphaFoldDB" id="A0A060UTF9"/>
<keyword evidence="5" id="KW-0233">DNA recombination</keyword>
<evidence type="ECO:0000313" key="9">
    <source>
        <dbReference type="EMBL" id="CDQ11700.1"/>
    </source>
</evidence>
<dbReference type="GO" id="GO:0003677">
    <property type="term" value="F:DNA binding"/>
    <property type="evidence" value="ECO:0007669"/>
    <property type="project" value="UniProtKB-KW"/>
</dbReference>
<dbReference type="CDD" id="cd00569">
    <property type="entry name" value="HTH_Hin_like"/>
    <property type="match status" value="1"/>
</dbReference>
<dbReference type="PANTHER" id="PTHR30461:SF2">
    <property type="entry name" value="SERINE RECOMBINASE PINE-RELATED"/>
    <property type="match status" value="1"/>
</dbReference>
<dbReference type="SUPFAM" id="SSF46689">
    <property type="entry name" value="Homeodomain-like"/>
    <property type="match status" value="1"/>
</dbReference>
<feature type="domain" description="Resolvase/invertase-type recombinase catalytic" evidence="8">
    <location>
        <begin position="1"/>
        <end position="134"/>
    </location>
</feature>
<keyword evidence="4" id="KW-0238">DNA-binding</keyword>
<dbReference type="Proteomes" id="UP000193925">
    <property type="component" value="Plasmid AFERRIp"/>
</dbReference>
<dbReference type="PROSITE" id="PS00397">
    <property type="entry name" value="RECOMBINASES_1"/>
    <property type="match status" value="1"/>
</dbReference>
<dbReference type="InterPro" id="IPR036162">
    <property type="entry name" value="Resolvase-like_N_sf"/>
</dbReference>
<evidence type="ECO:0000256" key="7">
    <source>
        <dbReference type="PROSITE-ProRule" id="PRU10137"/>
    </source>
</evidence>
<keyword evidence="11" id="KW-1185">Reference proteome</keyword>
<dbReference type="InterPro" id="IPR006118">
    <property type="entry name" value="Recombinase_CS"/>
</dbReference>
<dbReference type="PANTHER" id="PTHR30461">
    <property type="entry name" value="DNA-INVERTASE FROM LAMBDOID PROPHAGE"/>
    <property type="match status" value="1"/>
</dbReference>
<dbReference type="PROSITE" id="PS00398">
    <property type="entry name" value="RECOMBINASES_2"/>
    <property type="match status" value="1"/>
</dbReference>
<keyword evidence="3" id="KW-0230">DNA invertase</keyword>
<dbReference type="Pfam" id="PF02796">
    <property type="entry name" value="HTH_7"/>
    <property type="match status" value="1"/>
</dbReference>
<gene>
    <name evidence="9" type="primary">pin</name>
    <name evidence="9" type="ORF">AFERRI_580033</name>
    <name evidence="10" type="ORF">AFERRI_P0030</name>
</gene>
<evidence type="ECO:0000256" key="1">
    <source>
        <dbReference type="ARBA" id="ARBA00009913"/>
    </source>
</evidence>
<name>A0A060UTF9_9PROT</name>
<evidence type="ECO:0000256" key="5">
    <source>
        <dbReference type="ARBA" id="ARBA00023172"/>
    </source>
</evidence>
<reference evidence="9" key="2">
    <citation type="submission" date="2014-07" db="EMBL/GenBank/DDBJ databases">
        <title>Initial genome analysis of the psychrotolerant acidophile Acidithiobacillus ferrivorans CF27: insights into iron and sulfur oxidation pathways and into biofilm formation.</title>
        <authorList>
            <person name="Talla E."/>
            <person name="Hedrich S."/>
            <person name="Mangenot S."/>
            <person name="Ji B."/>
            <person name="Johnson D.B."/>
            <person name="Barbe V."/>
            <person name="Bonnefoy V."/>
        </authorList>
    </citation>
    <scope>NUCLEOTIDE SEQUENCE [LARGE SCALE GENOMIC DNA]</scope>
    <source>
        <strain evidence="9">CF27</strain>
    </source>
</reference>
<evidence type="ECO:0000256" key="6">
    <source>
        <dbReference type="PIRSR" id="PIRSR606118-50"/>
    </source>
</evidence>
<organism evidence="9">
    <name type="scientific">Acidithiobacillus ferrivorans</name>
    <dbReference type="NCBI Taxonomy" id="160808"/>
    <lineage>
        <taxon>Bacteria</taxon>
        <taxon>Pseudomonadati</taxon>
        <taxon>Pseudomonadota</taxon>
        <taxon>Acidithiobacillia</taxon>
        <taxon>Acidithiobacillales</taxon>
        <taxon>Acidithiobacillaceae</taxon>
        <taxon>Acidithiobacillus</taxon>
    </lineage>
</organism>
<evidence type="ECO:0000259" key="8">
    <source>
        <dbReference type="PROSITE" id="PS51736"/>
    </source>
</evidence>
<dbReference type="CDD" id="cd03768">
    <property type="entry name" value="SR_ResInv"/>
    <property type="match status" value="1"/>
</dbReference>
<accession>A0A060UTF9</accession>
<dbReference type="SUPFAM" id="SSF53041">
    <property type="entry name" value="Resolvase-like"/>
    <property type="match status" value="1"/>
</dbReference>
<dbReference type="EMBL" id="CCCS020000054">
    <property type="protein sequence ID" value="CDQ11700.1"/>
    <property type="molecule type" value="Genomic_DNA"/>
</dbReference>
<dbReference type="InterPro" id="IPR006119">
    <property type="entry name" value="Resolv_N"/>
</dbReference>
<dbReference type="PROSITE" id="PS51736">
    <property type="entry name" value="RECOMBINASES_3"/>
    <property type="match status" value="1"/>
</dbReference>
<comment type="similarity">
    <text evidence="1">Belongs to the site-specific recombinase resolvase family.</text>
</comment>
<keyword evidence="10" id="KW-0614">Plasmid</keyword>
<dbReference type="Gene3D" id="3.40.50.1390">
    <property type="entry name" value="Resolvase, N-terminal catalytic domain"/>
    <property type="match status" value="1"/>
</dbReference>
<protein>
    <submittedName>
        <fullName evidence="9">Site-specific DNA recombinase e14 prophage</fullName>
    </submittedName>
</protein>